<dbReference type="EMBL" id="CP120682">
    <property type="protein sequence ID" value="WKN37264.1"/>
    <property type="molecule type" value="Genomic_DNA"/>
</dbReference>
<reference evidence="4" key="2">
    <citation type="journal article" date="2024" name="Antonie Van Leeuwenhoek">
        <title>Roseihalotalea indica gen. nov., sp. nov., a halophilic Bacteroidetes from mesopelagic Southwest Indian Ocean with higher carbohydrate metabolic potential.</title>
        <authorList>
            <person name="Chen B."/>
            <person name="Zhang M."/>
            <person name="Lin D."/>
            <person name="Ye J."/>
            <person name="Tang K."/>
        </authorList>
    </citation>
    <scope>NUCLEOTIDE SEQUENCE</scope>
    <source>
        <strain evidence="4">TK19036</strain>
    </source>
</reference>
<dbReference type="GO" id="GO:0016491">
    <property type="term" value="F:oxidoreductase activity"/>
    <property type="evidence" value="ECO:0007669"/>
    <property type="project" value="UniProtKB-KW"/>
</dbReference>
<dbReference type="InterPro" id="IPR050129">
    <property type="entry name" value="Zn_alcohol_dh"/>
</dbReference>
<dbReference type="Gene3D" id="3.40.50.720">
    <property type="entry name" value="NAD(P)-binding Rossmann-like Domain"/>
    <property type="match status" value="1"/>
</dbReference>
<reference evidence="4" key="1">
    <citation type="journal article" date="2023" name="Comput. Struct. Biotechnol. J.">
        <title>Discovery of a novel marine Bacteroidetes with a rich repertoire of carbohydrate-active enzymes.</title>
        <authorList>
            <person name="Chen B."/>
            <person name="Liu G."/>
            <person name="Chen Q."/>
            <person name="Wang H."/>
            <person name="Liu L."/>
            <person name="Tang K."/>
        </authorList>
    </citation>
    <scope>NUCLEOTIDE SEQUENCE</scope>
    <source>
        <strain evidence="4">TK19036</strain>
    </source>
</reference>
<dbReference type="CDD" id="cd08261">
    <property type="entry name" value="Zn_ADH7"/>
    <property type="match status" value="1"/>
</dbReference>
<dbReference type="SUPFAM" id="SSF51735">
    <property type="entry name" value="NAD(P)-binding Rossmann-fold domains"/>
    <property type="match status" value="1"/>
</dbReference>
<dbReference type="InterPro" id="IPR013154">
    <property type="entry name" value="ADH-like_N"/>
</dbReference>
<evidence type="ECO:0000313" key="4">
    <source>
        <dbReference type="EMBL" id="WKN37264.1"/>
    </source>
</evidence>
<dbReference type="Pfam" id="PF08240">
    <property type="entry name" value="ADH_N"/>
    <property type="match status" value="1"/>
</dbReference>
<keyword evidence="1" id="KW-0560">Oxidoreductase</keyword>
<dbReference type="InterPro" id="IPR036291">
    <property type="entry name" value="NAD(P)-bd_dom_sf"/>
</dbReference>
<dbReference type="InterPro" id="IPR013149">
    <property type="entry name" value="ADH-like_C"/>
</dbReference>
<dbReference type="Pfam" id="PF00107">
    <property type="entry name" value="ADH_zinc_N"/>
    <property type="match status" value="1"/>
</dbReference>
<dbReference type="InterPro" id="IPR011032">
    <property type="entry name" value="GroES-like_sf"/>
</dbReference>
<protein>
    <submittedName>
        <fullName evidence="4">Zinc-binding alcohol dehydrogenase family protein</fullName>
    </submittedName>
</protein>
<accession>A0AA49GP05</accession>
<feature type="domain" description="Alcohol dehydrogenase-like C-terminal" evidence="2">
    <location>
        <begin position="171"/>
        <end position="299"/>
    </location>
</feature>
<proteinExistence type="predicted"/>
<gene>
    <name evidence="4" type="ORF">K4G66_00895</name>
</gene>
<evidence type="ECO:0000259" key="2">
    <source>
        <dbReference type="Pfam" id="PF00107"/>
    </source>
</evidence>
<dbReference type="Gene3D" id="3.90.180.10">
    <property type="entry name" value="Medium-chain alcohol dehydrogenases, catalytic domain"/>
    <property type="match status" value="1"/>
</dbReference>
<dbReference type="SUPFAM" id="SSF50129">
    <property type="entry name" value="GroES-like"/>
    <property type="match status" value="1"/>
</dbReference>
<sequence>MKTIILQQPGNFSYTDTALDEQLQPDEVLVKVHRVGICGTDYHAYRGKQPFFSYPRILGHELGVEVIEKGLAVENVKVGDACSVEPYLNVTQDQAVRRGFTNCGENVRVLGVHIDGGMREYFKVPAKYLHKSDQLSYEQLAVVEPLGIGCHAVNRAGIQKEDLVLVIGAGPIGLGAVLFATAAGAKTVLMDLNEQRLTFAKQTTSIAGTVVAGQEDTLEQLKHQFGGDLPTVVMDATGNQHSMNKALEYAAPAGRIVFIGLFQGDFSFHDPYFHKKELTLLASRNALPTDFRQIIKMMEEGRISTEDWITHRAPFDDMIHQFEQWLKPESQVIKAVVSL</sequence>
<evidence type="ECO:0000259" key="3">
    <source>
        <dbReference type="Pfam" id="PF08240"/>
    </source>
</evidence>
<dbReference type="AlphaFoldDB" id="A0AA49GP05"/>
<evidence type="ECO:0000256" key="1">
    <source>
        <dbReference type="ARBA" id="ARBA00023002"/>
    </source>
</evidence>
<dbReference type="PANTHER" id="PTHR43401:SF3">
    <property type="entry name" value="L-GALACTONATE-5-DEHYDROGENASE"/>
    <property type="match status" value="1"/>
</dbReference>
<name>A0AA49GP05_9BACT</name>
<feature type="domain" description="Alcohol dehydrogenase-like N-terminal" evidence="3">
    <location>
        <begin position="24"/>
        <end position="131"/>
    </location>
</feature>
<dbReference type="PANTHER" id="PTHR43401">
    <property type="entry name" value="L-THREONINE 3-DEHYDROGENASE"/>
    <property type="match status" value="1"/>
</dbReference>
<organism evidence="4">
    <name type="scientific">Roseihalotalea indica</name>
    <dbReference type="NCBI Taxonomy" id="2867963"/>
    <lineage>
        <taxon>Bacteria</taxon>
        <taxon>Pseudomonadati</taxon>
        <taxon>Bacteroidota</taxon>
        <taxon>Cytophagia</taxon>
        <taxon>Cytophagales</taxon>
        <taxon>Catalimonadaceae</taxon>
        <taxon>Roseihalotalea</taxon>
    </lineage>
</organism>